<protein>
    <submittedName>
        <fullName evidence="9">Methyl-accepting chemotaxis protein</fullName>
    </submittedName>
</protein>
<dbReference type="CDD" id="cd06225">
    <property type="entry name" value="HAMP"/>
    <property type="match status" value="1"/>
</dbReference>
<dbReference type="SMART" id="SM00283">
    <property type="entry name" value="MA"/>
    <property type="match status" value="1"/>
</dbReference>
<feature type="transmembrane region" description="Helical" evidence="5">
    <location>
        <begin position="189"/>
        <end position="210"/>
    </location>
</feature>
<dbReference type="PANTHER" id="PTHR32089:SF120">
    <property type="entry name" value="METHYL-ACCEPTING CHEMOTAXIS PROTEIN TLPQ"/>
    <property type="match status" value="1"/>
</dbReference>
<dbReference type="CDD" id="cd11386">
    <property type="entry name" value="MCP_signal"/>
    <property type="match status" value="1"/>
</dbReference>
<evidence type="ECO:0000256" key="3">
    <source>
        <dbReference type="ARBA" id="ARBA00029447"/>
    </source>
</evidence>
<evidence type="ECO:0000313" key="9">
    <source>
        <dbReference type="EMBL" id="MDW6004830.1"/>
    </source>
</evidence>
<dbReference type="InterPro" id="IPR024478">
    <property type="entry name" value="HlyB_4HB_MCP"/>
</dbReference>
<reference evidence="9 10" key="1">
    <citation type="submission" date="2023-11" db="EMBL/GenBank/DDBJ databases">
        <title>Plant-associative lifestyle of Vibrio porteresiae and its evolutionary dynamics.</title>
        <authorList>
            <person name="Rameshkumar N."/>
            <person name="Kirti K."/>
        </authorList>
    </citation>
    <scope>NUCLEOTIDE SEQUENCE [LARGE SCALE GENOMIC DNA]</scope>
    <source>
        <strain evidence="9 10">MSSRF38</strain>
    </source>
</reference>
<keyword evidence="10" id="KW-1185">Reference proteome</keyword>
<dbReference type="InterPro" id="IPR004090">
    <property type="entry name" value="Chemotax_Me-accpt_rcpt"/>
</dbReference>
<dbReference type="EMBL" id="JAWRCO010000002">
    <property type="protein sequence ID" value="MDW6004830.1"/>
    <property type="molecule type" value="Genomic_DNA"/>
</dbReference>
<dbReference type="PROSITE" id="PS50885">
    <property type="entry name" value="HAMP"/>
    <property type="match status" value="1"/>
</dbReference>
<proteinExistence type="inferred from homology"/>
<dbReference type="SUPFAM" id="SSF58104">
    <property type="entry name" value="Methyl-accepting chemotaxis protein (MCP) signaling domain"/>
    <property type="match status" value="1"/>
</dbReference>
<comment type="subcellular location">
    <subcellularLocation>
        <location evidence="1">Membrane</location>
    </subcellularLocation>
</comment>
<dbReference type="Pfam" id="PF12729">
    <property type="entry name" value="4HB_MCP_1"/>
    <property type="match status" value="1"/>
</dbReference>
<dbReference type="PANTHER" id="PTHR32089">
    <property type="entry name" value="METHYL-ACCEPTING CHEMOTAXIS PROTEIN MCPB"/>
    <property type="match status" value="1"/>
</dbReference>
<accession>A0ABU4IA33</accession>
<dbReference type="PROSITE" id="PS50076">
    <property type="entry name" value="DNAJ_2"/>
    <property type="match status" value="1"/>
</dbReference>
<evidence type="ECO:0000256" key="1">
    <source>
        <dbReference type="ARBA" id="ARBA00004370"/>
    </source>
</evidence>
<keyword evidence="2 4" id="KW-0807">Transducer</keyword>
<keyword evidence="5" id="KW-0472">Membrane</keyword>
<evidence type="ECO:0000313" key="10">
    <source>
        <dbReference type="Proteomes" id="UP001283366"/>
    </source>
</evidence>
<dbReference type="SMART" id="SM00304">
    <property type="entry name" value="HAMP"/>
    <property type="match status" value="1"/>
</dbReference>
<evidence type="ECO:0000256" key="5">
    <source>
        <dbReference type="SAM" id="Phobius"/>
    </source>
</evidence>
<dbReference type="PROSITE" id="PS50111">
    <property type="entry name" value="CHEMOTAXIS_TRANSDUC_2"/>
    <property type="match status" value="1"/>
</dbReference>
<dbReference type="InterPro" id="IPR003660">
    <property type="entry name" value="HAMP_dom"/>
</dbReference>
<organism evidence="9 10">
    <name type="scientific">Vibrio mangrovi</name>
    <dbReference type="NCBI Taxonomy" id="474394"/>
    <lineage>
        <taxon>Bacteria</taxon>
        <taxon>Pseudomonadati</taxon>
        <taxon>Pseudomonadota</taxon>
        <taxon>Gammaproteobacteria</taxon>
        <taxon>Vibrionales</taxon>
        <taxon>Vibrionaceae</taxon>
        <taxon>Vibrio</taxon>
    </lineage>
</organism>
<dbReference type="Pfam" id="PF00672">
    <property type="entry name" value="HAMP"/>
    <property type="match status" value="1"/>
</dbReference>
<evidence type="ECO:0000259" key="7">
    <source>
        <dbReference type="PROSITE" id="PS50111"/>
    </source>
</evidence>
<dbReference type="InterPro" id="IPR001623">
    <property type="entry name" value="DnaJ_domain"/>
</dbReference>
<evidence type="ECO:0000256" key="2">
    <source>
        <dbReference type="ARBA" id="ARBA00023224"/>
    </source>
</evidence>
<keyword evidence="5" id="KW-0812">Transmembrane</keyword>
<dbReference type="Pfam" id="PF00015">
    <property type="entry name" value="MCPsignal"/>
    <property type="match status" value="1"/>
</dbReference>
<feature type="domain" description="Methyl-accepting transducer" evidence="7">
    <location>
        <begin position="271"/>
        <end position="507"/>
    </location>
</feature>
<feature type="domain" description="J" evidence="6">
    <location>
        <begin position="76"/>
        <end position="167"/>
    </location>
</feature>
<dbReference type="Proteomes" id="UP001283366">
    <property type="component" value="Unassembled WGS sequence"/>
</dbReference>
<dbReference type="RefSeq" id="WP_087481142.1">
    <property type="nucleotide sequence ID" value="NZ_AP024884.1"/>
</dbReference>
<comment type="caution">
    <text evidence="9">The sequence shown here is derived from an EMBL/GenBank/DDBJ whole genome shotgun (WGS) entry which is preliminary data.</text>
</comment>
<comment type="similarity">
    <text evidence="3">Belongs to the methyl-accepting chemotaxis (MCP) protein family.</text>
</comment>
<evidence type="ECO:0000259" key="8">
    <source>
        <dbReference type="PROSITE" id="PS50885"/>
    </source>
</evidence>
<dbReference type="PRINTS" id="PR00260">
    <property type="entry name" value="CHEMTRNSDUCR"/>
</dbReference>
<keyword evidence="5" id="KW-1133">Transmembrane helix</keyword>
<gene>
    <name evidence="9" type="ORF">SBX37_18380</name>
</gene>
<sequence>MMFSNFTVRMQIGLSLAFLTAIIVFSGLQNRSSLNLLDRNIQLFAEPLRKAQRDVLNADRDLYQALKGQQDALLTNDDKILKSSKDDYQENVQQAYDRMQNYLKYMADHPQVTAQFRNFDRVFKDWQNRADQVFSLVEKGDKDKAYKQFLDSEKYFGTLRNEYDKAGELVDKLGNELHAQSSEVVGQRVFWNITISIVSVIIGLALMIFIPKAITSAIYSVKDKIDDLTQGDGDLVSRLAVNGKTELGDLSGSVNSLLEQLQQLVKDVINGVQKLGADTSHLQDVVSKTEIIGQNQQQRLALLFQAFEQINLAVHEITANAQDTSSKSEDANQAAVNGMDLVDKNTMLNDKLSVSFKEASQKMSSLAADSDSITSVLDVIRGIADQTNLLALNAAIEAARAGEQGRGFAVVADEVRTLAQRTQASTEDIQEMISNLIKGVSETQTAIQSGEDAVAESVSMADEMRHAFQDIRELISTVQEMNIQIAAATEEQSSVIVDVNQGISELKDLSDEATGVHQSVADTGNVVADISQSLSNLVSKFKV</sequence>
<evidence type="ECO:0000259" key="6">
    <source>
        <dbReference type="PROSITE" id="PS50076"/>
    </source>
</evidence>
<dbReference type="InterPro" id="IPR004089">
    <property type="entry name" value="MCPsignal_dom"/>
</dbReference>
<evidence type="ECO:0000256" key="4">
    <source>
        <dbReference type="PROSITE-ProRule" id="PRU00284"/>
    </source>
</evidence>
<name>A0ABU4IA33_9VIBR</name>
<feature type="domain" description="HAMP" evidence="8">
    <location>
        <begin position="212"/>
        <end position="266"/>
    </location>
</feature>
<dbReference type="Gene3D" id="1.10.287.950">
    <property type="entry name" value="Methyl-accepting chemotaxis protein"/>
    <property type="match status" value="1"/>
</dbReference>